<dbReference type="InterPro" id="IPR036412">
    <property type="entry name" value="HAD-like_sf"/>
</dbReference>
<dbReference type="InterPro" id="IPR006357">
    <property type="entry name" value="HAD-SF_hydro_IIA"/>
</dbReference>
<dbReference type="PANTHER" id="PTHR14269">
    <property type="entry name" value="CDP-DIACYLGLYCEROL--GLYCEROL-3-PHOSPHATE 3-PHOSPHATIDYLTRANSFERASE-RELATED"/>
    <property type="match status" value="1"/>
</dbReference>
<evidence type="ECO:0008006" key="3">
    <source>
        <dbReference type="Google" id="ProtNLM"/>
    </source>
</evidence>
<dbReference type="AlphaFoldDB" id="A0AAE0Y5P0"/>
<accession>A0AAE0Y5P0</accession>
<evidence type="ECO:0000313" key="1">
    <source>
        <dbReference type="EMBL" id="KAK3733909.1"/>
    </source>
</evidence>
<dbReference type="InterPro" id="IPR050324">
    <property type="entry name" value="CDP-alcohol_PTase-I"/>
</dbReference>
<dbReference type="GO" id="GO:0046474">
    <property type="term" value="P:glycerophospholipid biosynthetic process"/>
    <property type="evidence" value="ECO:0007669"/>
    <property type="project" value="TreeGrafter"/>
</dbReference>
<dbReference type="InterPro" id="IPR006353">
    <property type="entry name" value="HAD-SF_hydro_IIA_CECR5"/>
</dbReference>
<proteinExistence type="predicted"/>
<dbReference type="InterPro" id="IPR023214">
    <property type="entry name" value="HAD_sf"/>
</dbReference>
<sequence>MRHLQQSQFEVFDGYEYDSDHSDASMGSDLSDNTEKWINLLIARSRLYSKCEISRSSKTREQVDFGILFDVDGVLARGSTPLDPAKKAMEKLKDSEGNLKVPVAFVTNACNRSADKARQISNWFDINVPPEQVIHAPTPAKLLRQFHAKHTLVIGQEHRLDIAEDLGFSNLCTIEDIKEAYPLLDMVDHENRIRVAKGDYTENPSFPKVDVILLIGEPCRWETDLQLIIDLLLTEGKPNEAPKDPYTVPQLPIIACNMDLVFMAEACMPRFGHGAFLLCLETLYQKLTGKPLSYQNLVGKPCEITYRFAEHTVSKIARKMGITKPLKRLYFFGDNPSVDIVGANLYDRYIKRQDSNGNACELPFSRLIPQSDDLHEQTVEACHSMLVGTGVYKHQHEEDQKTALTSKPYVYHGHRDIAHEEDLTKPHKYVDDVHEGIEYILKRESIV</sequence>
<gene>
    <name evidence="1" type="ORF">RRG08_031847</name>
</gene>
<dbReference type="NCBIfam" id="TIGR01456">
    <property type="entry name" value="CECR5"/>
    <property type="match status" value="1"/>
</dbReference>
<organism evidence="1 2">
    <name type="scientific">Elysia crispata</name>
    <name type="common">lettuce slug</name>
    <dbReference type="NCBI Taxonomy" id="231223"/>
    <lineage>
        <taxon>Eukaryota</taxon>
        <taxon>Metazoa</taxon>
        <taxon>Spiralia</taxon>
        <taxon>Lophotrochozoa</taxon>
        <taxon>Mollusca</taxon>
        <taxon>Gastropoda</taxon>
        <taxon>Heterobranchia</taxon>
        <taxon>Euthyneura</taxon>
        <taxon>Panpulmonata</taxon>
        <taxon>Sacoglossa</taxon>
        <taxon>Placobranchoidea</taxon>
        <taxon>Plakobranchidae</taxon>
        <taxon>Elysia</taxon>
    </lineage>
</organism>
<dbReference type="Gene3D" id="3.40.50.1000">
    <property type="entry name" value="HAD superfamily/HAD-like"/>
    <property type="match status" value="2"/>
</dbReference>
<protein>
    <recommendedName>
        <fullName evidence="3">Haloacid dehalogenase-like hydrolase domain-containing 5</fullName>
    </recommendedName>
</protein>
<name>A0AAE0Y5P0_9GAST</name>
<dbReference type="Proteomes" id="UP001283361">
    <property type="component" value="Unassembled WGS sequence"/>
</dbReference>
<evidence type="ECO:0000313" key="2">
    <source>
        <dbReference type="Proteomes" id="UP001283361"/>
    </source>
</evidence>
<dbReference type="Pfam" id="PF13344">
    <property type="entry name" value="Hydrolase_6"/>
    <property type="match status" value="1"/>
</dbReference>
<dbReference type="SUPFAM" id="SSF56784">
    <property type="entry name" value="HAD-like"/>
    <property type="match status" value="1"/>
</dbReference>
<comment type="caution">
    <text evidence="1">The sequence shown here is derived from an EMBL/GenBank/DDBJ whole genome shotgun (WGS) entry which is preliminary data.</text>
</comment>
<dbReference type="NCBIfam" id="TIGR01460">
    <property type="entry name" value="HAD-SF-IIA"/>
    <property type="match status" value="1"/>
</dbReference>
<dbReference type="GO" id="GO:0005739">
    <property type="term" value="C:mitochondrion"/>
    <property type="evidence" value="ECO:0007669"/>
    <property type="project" value="TreeGrafter"/>
</dbReference>
<dbReference type="EMBL" id="JAWDGP010006875">
    <property type="protein sequence ID" value="KAK3733909.1"/>
    <property type="molecule type" value="Genomic_DNA"/>
</dbReference>
<dbReference type="PANTHER" id="PTHR14269:SF4">
    <property type="entry name" value="CAT EYE SYNDROME CRITICAL REGION PROTEIN 5"/>
    <property type="match status" value="1"/>
</dbReference>
<keyword evidence="2" id="KW-1185">Reference proteome</keyword>
<reference evidence="1" key="1">
    <citation type="journal article" date="2023" name="G3 (Bethesda)">
        <title>A reference genome for the long-term kleptoplast-retaining sea slug Elysia crispata morphotype clarki.</title>
        <authorList>
            <person name="Eastman K.E."/>
            <person name="Pendleton A.L."/>
            <person name="Shaikh M.A."/>
            <person name="Suttiyut T."/>
            <person name="Ogas R."/>
            <person name="Tomko P."/>
            <person name="Gavelis G."/>
            <person name="Widhalm J.R."/>
            <person name="Wisecaver J.H."/>
        </authorList>
    </citation>
    <scope>NUCLEOTIDE SEQUENCE</scope>
    <source>
        <strain evidence="1">ECLA1</strain>
    </source>
</reference>